<reference evidence="1" key="1">
    <citation type="submission" date="2022-10" db="EMBL/GenBank/DDBJ databases">
        <title>Culturing micro-colonial fungi from biological soil crusts in the Mojave desert and describing Neophaeococcomyces mojavensis, and introducing the new genera and species Taxawa tesnikishii.</title>
        <authorList>
            <person name="Kurbessoian T."/>
            <person name="Stajich J.E."/>
        </authorList>
    </citation>
    <scope>NUCLEOTIDE SEQUENCE</scope>
    <source>
        <strain evidence="1">JES_112</strain>
    </source>
</reference>
<sequence>MEEDKEKVEESIEWQSVPTEFTAQSRGHCFKQVTVQGQARTILGDVHYHGIPLNVSREPDYVKSFGLCLGQAPNIAPEAFKGRAKELLRIRNWLIPTNHPRRQCIVSVVGLGGVGKTQLSLAHVRECAEEYSSVFWVDARDESSLRRDLAALSTIIYPESLIRSVQSADAEEKAIERVRQWLSEPENSRWLLIFDNYDDPKLPGIRSNSGYDIRPFFPTRSHGSFLITTRSSKLAFSVQLQLGKLEDVSESVSLLSQRSGRDLSNDPEAVELAKRLGGLPLALATAGTFLASTSISCAEYCDLYESMWGGMFGNDAEELYEYPERTLSSTWTISFNHVRALNEDAAELLQFLAFFSPQDIWSKQRGALDMPCYAKSYPFYASDGAPLQLQLSGDNGWLLPAPYLLSRLVGAPPSFPSTKTAAGRNVVGFPITWSTLAQTG</sequence>
<name>A0ACC3A2Z2_9EURO</name>
<accession>A0ACC3A2Z2</accession>
<comment type="caution">
    <text evidence="1">The sequence shown here is derived from an EMBL/GenBank/DDBJ whole genome shotgun (WGS) entry which is preliminary data.</text>
</comment>
<evidence type="ECO:0000313" key="2">
    <source>
        <dbReference type="Proteomes" id="UP001172386"/>
    </source>
</evidence>
<dbReference type="Proteomes" id="UP001172386">
    <property type="component" value="Unassembled WGS sequence"/>
</dbReference>
<proteinExistence type="predicted"/>
<gene>
    <name evidence="1" type="ORF">H2198_006403</name>
</gene>
<keyword evidence="2" id="KW-1185">Reference proteome</keyword>
<organism evidence="1 2">
    <name type="scientific">Neophaeococcomyces mojaviensis</name>
    <dbReference type="NCBI Taxonomy" id="3383035"/>
    <lineage>
        <taxon>Eukaryota</taxon>
        <taxon>Fungi</taxon>
        <taxon>Dikarya</taxon>
        <taxon>Ascomycota</taxon>
        <taxon>Pezizomycotina</taxon>
        <taxon>Eurotiomycetes</taxon>
        <taxon>Chaetothyriomycetidae</taxon>
        <taxon>Chaetothyriales</taxon>
        <taxon>Chaetothyriales incertae sedis</taxon>
        <taxon>Neophaeococcomyces</taxon>
    </lineage>
</organism>
<evidence type="ECO:0000313" key="1">
    <source>
        <dbReference type="EMBL" id="KAJ9654588.1"/>
    </source>
</evidence>
<dbReference type="EMBL" id="JAPDRQ010000117">
    <property type="protein sequence ID" value="KAJ9654588.1"/>
    <property type="molecule type" value="Genomic_DNA"/>
</dbReference>
<protein>
    <submittedName>
        <fullName evidence="1">Uncharacterized protein</fullName>
    </submittedName>
</protein>